<dbReference type="Pfam" id="PF05239">
    <property type="entry name" value="PRC"/>
    <property type="match status" value="1"/>
</dbReference>
<dbReference type="EMBL" id="JAPFQI010000001">
    <property type="protein sequence ID" value="MCW8084776.1"/>
    <property type="molecule type" value="Genomic_DNA"/>
</dbReference>
<dbReference type="Proteomes" id="UP001526430">
    <property type="component" value="Unassembled WGS sequence"/>
</dbReference>
<organism evidence="2 3">
    <name type="scientific">Sabulicella glaciei</name>
    <dbReference type="NCBI Taxonomy" id="2984948"/>
    <lineage>
        <taxon>Bacteria</taxon>
        <taxon>Pseudomonadati</taxon>
        <taxon>Pseudomonadota</taxon>
        <taxon>Alphaproteobacteria</taxon>
        <taxon>Acetobacterales</taxon>
        <taxon>Acetobacteraceae</taxon>
        <taxon>Sabulicella</taxon>
    </lineage>
</organism>
<feature type="domain" description="PRC-barrel" evidence="1">
    <location>
        <begin position="15"/>
        <end position="75"/>
    </location>
</feature>
<keyword evidence="3" id="KW-1185">Reference proteome</keyword>
<dbReference type="InterPro" id="IPR011033">
    <property type="entry name" value="PRC_barrel-like_sf"/>
</dbReference>
<proteinExistence type="predicted"/>
<gene>
    <name evidence="2" type="ORF">OF850_03980</name>
</gene>
<evidence type="ECO:0000313" key="2">
    <source>
        <dbReference type="EMBL" id="MCW8084776.1"/>
    </source>
</evidence>
<name>A0ABT3NRI6_9PROT</name>
<dbReference type="InterPro" id="IPR027275">
    <property type="entry name" value="PRC-brl_dom"/>
</dbReference>
<evidence type="ECO:0000313" key="3">
    <source>
        <dbReference type="Proteomes" id="UP001526430"/>
    </source>
</evidence>
<sequence>MAMPVRAQQPPDQASFVGRDAFASDGTRIGTVRRMVTNRDGMPMGLLIEVEDGIVLVPLQQVSNRAGRVILPLTQGEAEALPRLPPRN</sequence>
<protein>
    <submittedName>
        <fullName evidence="2">PRC-barrel domain-containing protein</fullName>
    </submittedName>
</protein>
<evidence type="ECO:0000259" key="1">
    <source>
        <dbReference type="Pfam" id="PF05239"/>
    </source>
</evidence>
<reference evidence="2 3" key="1">
    <citation type="submission" date="2022-10" db="EMBL/GenBank/DDBJ databases">
        <title>Roseococcus glaciei nov., sp. nov., isolated from glacier.</title>
        <authorList>
            <person name="Liu Q."/>
            <person name="Xin Y.-H."/>
        </authorList>
    </citation>
    <scope>NUCLEOTIDE SEQUENCE [LARGE SCALE GENOMIC DNA]</scope>
    <source>
        <strain evidence="2 3">MDT2-1-1</strain>
    </source>
</reference>
<dbReference type="RefSeq" id="WP_301588498.1">
    <property type="nucleotide sequence ID" value="NZ_JAPFQI010000001.1"/>
</dbReference>
<dbReference type="SUPFAM" id="SSF50346">
    <property type="entry name" value="PRC-barrel domain"/>
    <property type="match status" value="1"/>
</dbReference>
<comment type="caution">
    <text evidence="2">The sequence shown here is derived from an EMBL/GenBank/DDBJ whole genome shotgun (WGS) entry which is preliminary data.</text>
</comment>
<accession>A0ABT3NRI6</accession>